<dbReference type="AlphaFoldDB" id="A0A934M131"/>
<proteinExistence type="predicted"/>
<dbReference type="Pfam" id="PF05170">
    <property type="entry name" value="AsmA"/>
    <property type="match status" value="2"/>
</dbReference>
<reference evidence="3" key="1">
    <citation type="submission" date="2020-12" db="EMBL/GenBank/DDBJ databases">
        <title>Pontibaca salina gen. nov., sp. nov., isolated from marine sediment.</title>
        <authorList>
            <person name="Bo J."/>
            <person name="Wang S."/>
            <person name="Song X."/>
            <person name="Du Z."/>
        </authorList>
    </citation>
    <scope>NUCLEOTIDE SEQUENCE</scope>
    <source>
        <strain evidence="3">S1109L</strain>
    </source>
</reference>
<dbReference type="RefSeq" id="WP_198685288.1">
    <property type="nucleotide sequence ID" value="NZ_JAEIJD010000003.1"/>
</dbReference>
<protein>
    <submittedName>
        <fullName evidence="3">AsmA family protein</fullName>
    </submittedName>
</protein>
<evidence type="ECO:0000313" key="3">
    <source>
        <dbReference type="EMBL" id="MBI6629261.1"/>
    </source>
</evidence>
<evidence type="ECO:0000259" key="2">
    <source>
        <dbReference type="Pfam" id="PF05170"/>
    </source>
</evidence>
<dbReference type="PANTHER" id="PTHR30441:SF4">
    <property type="entry name" value="PROTEIN ASMA"/>
    <property type="match status" value="1"/>
</dbReference>
<dbReference type="GO" id="GO:0090313">
    <property type="term" value="P:regulation of protein targeting to membrane"/>
    <property type="evidence" value="ECO:0007669"/>
    <property type="project" value="TreeGrafter"/>
</dbReference>
<dbReference type="GO" id="GO:0005886">
    <property type="term" value="C:plasma membrane"/>
    <property type="evidence" value="ECO:0007669"/>
    <property type="project" value="TreeGrafter"/>
</dbReference>
<accession>A0A934M131</accession>
<organism evidence="3 4">
    <name type="scientific">Pontibaca salina</name>
    <dbReference type="NCBI Taxonomy" id="2795731"/>
    <lineage>
        <taxon>Bacteria</taxon>
        <taxon>Pseudomonadati</taxon>
        <taxon>Pseudomonadota</taxon>
        <taxon>Alphaproteobacteria</taxon>
        <taxon>Rhodobacterales</taxon>
        <taxon>Roseobacteraceae</taxon>
        <taxon>Pontibaca</taxon>
    </lineage>
</organism>
<dbReference type="InterPro" id="IPR052894">
    <property type="entry name" value="AsmA-related"/>
</dbReference>
<dbReference type="PANTHER" id="PTHR30441">
    <property type="entry name" value="DUF748 DOMAIN-CONTAINING PROTEIN"/>
    <property type="match status" value="1"/>
</dbReference>
<feature type="domain" description="AsmA" evidence="2">
    <location>
        <begin position="342"/>
        <end position="527"/>
    </location>
</feature>
<sequence length="648" mass="68212">MRWLFRIVGALVVASLLLGAALIVLPIILPGERIAQIAVDQVRARTGRDLEFSGDVSFTYWPVLGVTTGPVILGNADWAGPEPLLRAQALTVGLAAPDLLRGKIRITEITAQSPDLHLATRAHGHGNWEFAPPASPATASGPEARADGHRAVLPILEKLNLTNARLTWSQAGADPRVLDGVDLALNWPEQEGAADLKATIRPAGTPVRLAAQIGRFASFLAGEATEITASVDAAEGQIIFDGRVKVTGEAAGRVTFDSNNTARMMAALGVAGAELPKGLGQVAHLSADMSFAPNGPIVLRDFAANLDGNRLSGAVNIALSSPPRITGQISAGVLDLRTETGSGSAIDAPKTEGWSDRPIDASALALVDGAIDLTVQGILLDTTEIGALRANLSLNKSRAVLDLSAAEVFGGIVKGQLVANNRSGFSVRANVTASKIDTQMALSDMAGLKRLSGRGEARIDVLGSGKTQAAIMRSLSGSGSVAMARGVISGIDLDRLMGGGDVSDGTTVFDSLNASFTIRDGDLFNKDLLLSLPNYRADGEGRVGLGARDIDYVFTPVALRANAGTGLRIPIRIKGPWADPSITPDVKAVLQQEINIDRDEFEAKVKDKLREKIKPKPDRHGNRDPIEELKDKLESEVKKGLLKLLRGD</sequence>
<name>A0A934M131_9RHOB</name>
<dbReference type="Proteomes" id="UP000613255">
    <property type="component" value="Unassembled WGS sequence"/>
</dbReference>
<comment type="caution">
    <text evidence="3">The sequence shown here is derived from an EMBL/GenBank/DDBJ whole genome shotgun (WGS) entry which is preliminary data.</text>
</comment>
<gene>
    <name evidence="3" type="ORF">JAO82_05130</name>
</gene>
<dbReference type="InterPro" id="IPR007844">
    <property type="entry name" value="AsmA"/>
</dbReference>
<dbReference type="EMBL" id="JAEIJD010000003">
    <property type="protein sequence ID" value="MBI6629261.1"/>
    <property type="molecule type" value="Genomic_DNA"/>
</dbReference>
<evidence type="ECO:0000313" key="4">
    <source>
        <dbReference type="Proteomes" id="UP000613255"/>
    </source>
</evidence>
<feature type="region of interest" description="Disordered" evidence="1">
    <location>
        <begin position="608"/>
        <end position="627"/>
    </location>
</feature>
<keyword evidence="4" id="KW-1185">Reference proteome</keyword>
<evidence type="ECO:0000256" key="1">
    <source>
        <dbReference type="SAM" id="MobiDB-lite"/>
    </source>
</evidence>
<feature type="domain" description="AsmA" evidence="2">
    <location>
        <begin position="8"/>
        <end position="168"/>
    </location>
</feature>